<keyword evidence="1" id="KW-0732">Signal</keyword>
<dbReference type="SUPFAM" id="SSF51735">
    <property type="entry name" value="NAD(P)-binding Rossmann-fold domains"/>
    <property type="match status" value="1"/>
</dbReference>
<sequence>MKRVAIVGLGWLGMPLALALNASGWQVCGSKTTRDGVEAARMCGLDSYQLLLTPGLECDAEDLEALLRVDALVVLLPAGKTFCGESYLLAVQQLIDSALVYGVQHILFTSSTSVYGEASGEMNEDSPLRPASVTGRVLAELESWLHDLPGTQVDILRLAGLVGPKRHPGRFLAGKSGLENGHHGVNLVHLDDVIEALKLLLECGNGGVWNICAPEHPTRNRFYPEVTRQLGLTPPHFSDTPAGPPGKLIDGSKICREMGFRYRYPNPGNMPLDTMNGVD</sequence>
<dbReference type="EMBL" id="FOVC01000005">
    <property type="protein sequence ID" value="SFN32959.1"/>
    <property type="molecule type" value="Genomic_DNA"/>
</dbReference>
<dbReference type="PANTHER" id="PTHR48079">
    <property type="entry name" value="PROTEIN YEEZ"/>
    <property type="match status" value="1"/>
</dbReference>
<dbReference type="InterPro" id="IPR036291">
    <property type="entry name" value="NAD(P)-bd_dom_sf"/>
</dbReference>
<gene>
    <name evidence="3" type="ORF">SAMN05216516_105208</name>
</gene>
<dbReference type="GO" id="GO:0005737">
    <property type="term" value="C:cytoplasm"/>
    <property type="evidence" value="ECO:0007669"/>
    <property type="project" value="TreeGrafter"/>
</dbReference>
<dbReference type="Pfam" id="PF01370">
    <property type="entry name" value="Epimerase"/>
    <property type="match status" value="1"/>
</dbReference>
<organism evidence="3 4">
    <name type="scientific">Izhakiella capsodis</name>
    <dbReference type="NCBI Taxonomy" id="1367852"/>
    <lineage>
        <taxon>Bacteria</taxon>
        <taxon>Pseudomonadati</taxon>
        <taxon>Pseudomonadota</taxon>
        <taxon>Gammaproteobacteria</taxon>
        <taxon>Enterobacterales</taxon>
        <taxon>Erwiniaceae</taxon>
        <taxon>Izhakiella</taxon>
    </lineage>
</organism>
<evidence type="ECO:0000259" key="2">
    <source>
        <dbReference type="Pfam" id="PF01370"/>
    </source>
</evidence>
<dbReference type="CDD" id="cd05266">
    <property type="entry name" value="SDR_a4"/>
    <property type="match status" value="1"/>
</dbReference>
<dbReference type="OrthoDB" id="751203at2"/>
<dbReference type="STRING" id="1367852.SAMN05216516_105208"/>
<keyword evidence="4" id="KW-1185">Reference proteome</keyword>
<dbReference type="PANTHER" id="PTHR48079:SF6">
    <property type="entry name" value="NAD(P)-BINDING DOMAIN-CONTAINING PROTEIN-RELATED"/>
    <property type="match status" value="1"/>
</dbReference>
<accession>A0A1I4Y5X4</accession>
<evidence type="ECO:0000313" key="3">
    <source>
        <dbReference type="EMBL" id="SFN32959.1"/>
    </source>
</evidence>
<feature type="chain" id="PRO_5017335919" evidence="1">
    <location>
        <begin position="20"/>
        <end position="279"/>
    </location>
</feature>
<feature type="domain" description="NAD-dependent epimerase/dehydratase" evidence="2">
    <location>
        <begin position="86"/>
        <end position="212"/>
    </location>
</feature>
<evidence type="ECO:0000313" key="4">
    <source>
        <dbReference type="Proteomes" id="UP000242222"/>
    </source>
</evidence>
<dbReference type="InterPro" id="IPR051783">
    <property type="entry name" value="NAD(P)-dependent_oxidoreduct"/>
</dbReference>
<evidence type="ECO:0000256" key="1">
    <source>
        <dbReference type="SAM" id="SignalP"/>
    </source>
</evidence>
<proteinExistence type="predicted"/>
<dbReference type="AlphaFoldDB" id="A0A1I4Y5X4"/>
<name>A0A1I4Y5X4_9GAMM</name>
<dbReference type="Gene3D" id="3.40.50.720">
    <property type="entry name" value="NAD(P)-binding Rossmann-like Domain"/>
    <property type="match status" value="1"/>
</dbReference>
<reference evidence="4" key="1">
    <citation type="submission" date="2016-10" db="EMBL/GenBank/DDBJ databases">
        <authorList>
            <person name="Varghese N."/>
            <person name="Submissions S."/>
        </authorList>
    </citation>
    <scope>NUCLEOTIDE SEQUENCE [LARGE SCALE GENOMIC DNA]</scope>
    <source>
        <strain evidence="4">N6PO6</strain>
    </source>
</reference>
<dbReference type="GO" id="GO:0004029">
    <property type="term" value="F:aldehyde dehydrogenase (NAD+) activity"/>
    <property type="evidence" value="ECO:0007669"/>
    <property type="project" value="TreeGrafter"/>
</dbReference>
<dbReference type="Proteomes" id="UP000242222">
    <property type="component" value="Unassembled WGS sequence"/>
</dbReference>
<dbReference type="RefSeq" id="WP_092877615.1">
    <property type="nucleotide sequence ID" value="NZ_FOVC01000005.1"/>
</dbReference>
<dbReference type="InterPro" id="IPR001509">
    <property type="entry name" value="Epimerase_deHydtase"/>
</dbReference>
<protein>
    <submittedName>
        <fullName evidence="3">Nucleoside-diphosphate-sugar epimerase</fullName>
    </submittedName>
</protein>
<feature type="signal peptide" evidence="1">
    <location>
        <begin position="1"/>
        <end position="19"/>
    </location>
</feature>